<dbReference type="STRING" id="1399860.A0A2C5YEJ1"/>
<comment type="caution">
    <text evidence="4">The sequence shown here is derived from an EMBL/GenBank/DDBJ whole genome shotgun (WGS) entry which is preliminary data.</text>
</comment>
<dbReference type="Proteomes" id="UP000226192">
    <property type="component" value="Unassembled WGS sequence"/>
</dbReference>
<reference evidence="4 5" key="1">
    <citation type="submission" date="2017-06" db="EMBL/GenBank/DDBJ databases">
        <title>Ant-infecting Ophiocordyceps genomes reveal a high diversity of potential behavioral manipulation genes and a possible major role for enterotoxins.</title>
        <authorList>
            <person name="De Bekker C."/>
            <person name="Evans H.C."/>
            <person name="Brachmann A."/>
            <person name="Hughes D.P."/>
        </authorList>
    </citation>
    <scope>NUCLEOTIDE SEQUENCE [LARGE SCALE GENOMIC DNA]</scope>
    <source>
        <strain evidence="4 5">Map64</strain>
    </source>
</reference>
<dbReference type="EMBL" id="NJET01000019">
    <property type="protein sequence ID" value="PHH65291.1"/>
    <property type="molecule type" value="Genomic_DNA"/>
</dbReference>
<dbReference type="PANTHER" id="PTHR13347:SF1">
    <property type="entry name" value="HEAT REPEAT-CONTAINING PROTEIN 3"/>
    <property type="match status" value="1"/>
</dbReference>
<dbReference type="InterPro" id="IPR052616">
    <property type="entry name" value="SYO1-like"/>
</dbReference>
<evidence type="ECO:0000256" key="1">
    <source>
        <dbReference type="ARBA" id="ARBA00049983"/>
    </source>
</evidence>
<evidence type="ECO:0000259" key="3">
    <source>
        <dbReference type="Pfam" id="PF25567"/>
    </source>
</evidence>
<dbReference type="Gene3D" id="1.25.10.10">
    <property type="entry name" value="Leucine-rich Repeat Variant"/>
    <property type="match status" value="1"/>
</dbReference>
<keyword evidence="5" id="KW-1185">Reference proteome</keyword>
<name>A0A2C5YEJ1_9HYPO</name>
<feature type="compositionally biased region" description="Basic residues" evidence="2">
    <location>
        <begin position="1"/>
        <end position="12"/>
    </location>
</feature>
<evidence type="ECO:0000313" key="5">
    <source>
        <dbReference type="Proteomes" id="UP000226192"/>
    </source>
</evidence>
<dbReference type="AlphaFoldDB" id="A0A2C5YEJ1"/>
<proteinExistence type="inferred from homology"/>
<evidence type="ECO:0000256" key="2">
    <source>
        <dbReference type="SAM" id="MobiDB-lite"/>
    </source>
</evidence>
<sequence>MAKSRRNRGATAHRKDPLAIKQIKPPSDPKLNALRQTKILPVIKHLCSSDPKARSAAASAVANIVHDEPCRKLLLREQIVHTLLTQTLTDAALESRAAGWGILQLLAYHEEADFCVHLFRLDILAAIAHAAKATLTTFSASDRPFLSRPKAEQAYVVSIAASLISLMTALVEAGHDIPDAVLCDQDLCRLVFFLVAPRHLSAQEAVVSLRGDALACLAMLCEDNTLLVRHMATDETRCLDALMALKSEDHGDSILACSVLHNMFAVLDAPENGPSLADANDAVLIPTLTKALSAVSPAQDRCNSSDWSSPVEQQLLALEILASVATNLSSSMYCSFSGQETNAPPLEDHEMNDADQDVSEDHDFHDHEMDEADMEADMQAVTGLDPDCQGIDDLPILGALLHVALPELTRIACMQPANDDARKLQSHALSALNNLAWSLSLVDFSQEHNAGIHRAWIPVATSLWEQVVSPLLAGDTANVALVTLLTGFSWALARSLQGKTPLKTGEHSRFIALYHATKGFQTESRPLVAAEKDPFQSLGVKCIGLVGQLALDPAPLHRNREIAVFLVTLIVTLPDTPTADVVEALNQLFDIYGDDAHACDVQVFWKDGLLAQLEAALPKVRAMARLVDKNAEPELRHRADEAALNLDRFLAYKRKHRLSRLCGEEGE</sequence>
<dbReference type="InterPro" id="IPR016024">
    <property type="entry name" value="ARM-type_fold"/>
</dbReference>
<dbReference type="OrthoDB" id="288703at2759"/>
<dbReference type="GO" id="GO:0006606">
    <property type="term" value="P:protein import into nucleus"/>
    <property type="evidence" value="ECO:0007669"/>
    <property type="project" value="TreeGrafter"/>
</dbReference>
<feature type="domain" description="SYO1-like TPR repeats" evidence="3">
    <location>
        <begin position="413"/>
        <end position="656"/>
    </location>
</feature>
<accession>A0A2C5YEJ1</accession>
<evidence type="ECO:0000313" key="4">
    <source>
        <dbReference type="EMBL" id="PHH65291.1"/>
    </source>
</evidence>
<comment type="similarity">
    <text evidence="1">Belongs to the nuclear import and ribosome assembly adapter family.</text>
</comment>
<feature type="region of interest" description="Disordered" evidence="2">
    <location>
        <begin position="1"/>
        <end position="27"/>
    </location>
</feature>
<dbReference type="SUPFAM" id="SSF48371">
    <property type="entry name" value="ARM repeat"/>
    <property type="match status" value="2"/>
</dbReference>
<protein>
    <recommendedName>
        <fullName evidence="3">SYO1-like TPR repeats domain-containing protein</fullName>
    </recommendedName>
</protein>
<gene>
    <name evidence="4" type="ORF">CDD81_2703</name>
</gene>
<dbReference type="GO" id="GO:0042273">
    <property type="term" value="P:ribosomal large subunit biogenesis"/>
    <property type="evidence" value="ECO:0007669"/>
    <property type="project" value="TreeGrafter"/>
</dbReference>
<dbReference type="Pfam" id="PF25567">
    <property type="entry name" value="TPR_SYO1"/>
    <property type="match status" value="1"/>
</dbReference>
<dbReference type="CDD" id="cd13394">
    <property type="entry name" value="Syo1_like"/>
    <property type="match status" value="1"/>
</dbReference>
<dbReference type="PANTHER" id="PTHR13347">
    <property type="entry name" value="HEAT REPEAT-CONTAINING PROTEIN 3"/>
    <property type="match status" value="1"/>
</dbReference>
<dbReference type="InterPro" id="IPR057990">
    <property type="entry name" value="TPR_SYO1"/>
</dbReference>
<dbReference type="InterPro" id="IPR011989">
    <property type="entry name" value="ARM-like"/>
</dbReference>
<organism evidence="4 5">
    <name type="scientific">Ophiocordyceps australis</name>
    <dbReference type="NCBI Taxonomy" id="1399860"/>
    <lineage>
        <taxon>Eukaryota</taxon>
        <taxon>Fungi</taxon>
        <taxon>Dikarya</taxon>
        <taxon>Ascomycota</taxon>
        <taxon>Pezizomycotina</taxon>
        <taxon>Sordariomycetes</taxon>
        <taxon>Hypocreomycetidae</taxon>
        <taxon>Hypocreales</taxon>
        <taxon>Ophiocordycipitaceae</taxon>
        <taxon>Ophiocordyceps</taxon>
    </lineage>
</organism>
<dbReference type="GO" id="GO:0051082">
    <property type="term" value="F:unfolded protein binding"/>
    <property type="evidence" value="ECO:0007669"/>
    <property type="project" value="TreeGrafter"/>
</dbReference>